<organism evidence="2">
    <name type="scientific">Selaginella moellendorffii</name>
    <name type="common">Spikemoss</name>
    <dbReference type="NCBI Taxonomy" id="88036"/>
    <lineage>
        <taxon>Eukaryota</taxon>
        <taxon>Viridiplantae</taxon>
        <taxon>Streptophyta</taxon>
        <taxon>Embryophyta</taxon>
        <taxon>Tracheophyta</taxon>
        <taxon>Lycopodiopsida</taxon>
        <taxon>Selaginellales</taxon>
        <taxon>Selaginellaceae</taxon>
        <taxon>Selaginella</taxon>
    </lineage>
</organism>
<evidence type="ECO:0000313" key="1">
    <source>
        <dbReference type="EMBL" id="EFJ22420.1"/>
    </source>
</evidence>
<dbReference type="EMBL" id="GL377596">
    <property type="protein sequence ID" value="EFJ22420.1"/>
    <property type="molecule type" value="Genomic_DNA"/>
</dbReference>
<sequence length="140" mass="16012">MPIAQRLRITKSDTSDQIALFDHGGDNGGRRRSFDYTSLSDLMSSRVKKQQSEHQSLKNPSPRIPIKNRLVEQAAKAYLRPSSPPTATARNSAKCSPSSCAWRSYIRIPFDACRALFVWLDLRNLFRPLKWQAFATTRMR</sequence>
<dbReference type="InParanoid" id="D8S061"/>
<dbReference type="AlphaFoldDB" id="D8S061"/>
<evidence type="ECO:0000313" key="2">
    <source>
        <dbReference type="Proteomes" id="UP000001514"/>
    </source>
</evidence>
<dbReference type="HOGENOM" id="CLU_1838581_0_0_1"/>
<name>D8S061_SELML</name>
<reference evidence="1 2" key="1">
    <citation type="journal article" date="2011" name="Science">
        <title>The Selaginella genome identifies genetic changes associated with the evolution of vascular plants.</title>
        <authorList>
            <person name="Banks J.A."/>
            <person name="Nishiyama T."/>
            <person name="Hasebe M."/>
            <person name="Bowman J.L."/>
            <person name="Gribskov M."/>
            <person name="dePamphilis C."/>
            <person name="Albert V.A."/>
            <person name="Aono N."/>
            <person name="Aoyama T."/>
            <person name="Ambrose B.A."/>
            <person name="Ashton N.W."/>
            <person name="Axtell M.J."/>
            <person name="Barker E."/>
            <person name="Barker M.S."/>
            <person name="Bennetzen J.L."/>
            <person name="Bonawitz N.D."/>
            <person name="Chapple C."/>
            <person name="Cheng C."/>
            <person name="Correa L.G."/>
            <person name="Dacre M."/>
            <person name="DeBarry J."/>
            <person name="Dreyer I."/>
            <person name="Elias M."/>
            <person name="Engstrom E.M."/>
            <person name="Estelle M."/>
            <person name="Feng L."/>
            <person name="Finet C."/>
            <person name="Floyd S.K."/>
            <person name="Frommer W.B."/>
            <person name="Fujita T."/>
            <person name="Gramzow L."/>
            <person name="Gutensohn M."/>
            <person name="Harholt J."/>
            <person name="Hattori M."/>
            <person name="Heyl A."/>
            <person name="Hirai T."/>
            <person name="Hiwatashi Y."/>
            <person name="Ishikawa M."/>
            <person name="Iwata M."/>
            <person name="Karol K.G."/>
            <person name="Koehler B."/>
            <person name="Kolukisaoglu U."/>
            <person name="Kubo M."/>
            <person name="Kurata T."/>
            <person name="Lalonde S."/>
            <person name="Li K."/>
            <person name="Li Y."/>
            <person name="Litt A."/>
            <person name="Lyons E."/>
            <person name="Manning G."/>
            <person name="Maruyama T."/>
            <person name="Michael T.P."/>
            <person name="Mikami K."/>
            <person name="Miyazaki S."/>
            <person name="Morinaga S."/>
            <person name="Murata T."/>
            <person name="Mueller-Roeber B."/>
            <person name="Nelson D.R."/>
            <person name="Obara M."/>
            <person name="Oguri Y."/>
            <person name="Olmstead R.G."/>
            <person name="Onodera N."/>
            <person name="Petersen B.L."/>
            <person name="Pils B."/>
            <person name="Prigge M."/>
            <person name="Rensing S.A."/>
            <person name="Riano-Pachon D.M."/>
            <person name="Roberts A.W."/>
            <person name="Sato Y."/>
            <person name="Scheller H.V."/>
            <person name="Schulz B."/>
            <person name="Schulz C."/>
            <person name="Shakirov E.V."/>
            <person name="Shibagaki N."/>
            <person name="Shinohara N."/>
            <person name="Shippen D.E."/>
            <person name="Soerensen I."/>
            <person name="Sotooka R."/>
            <person name="Sugimoto N."/>
            <person name="Sugita M."/>
            <person name="Sumikawa N."/>
            <person name="Tanurdzic M."/>
            <person name="Theissen G."/>
            <person name="Ulvskov P."/>
            <person name="Wakazuki S."/>
            <person name="Weng J.K."/>
            <person name="Willats W.W."/>
            <person name="Wipf D."/>
            <person name="Wolf P.G."/>
            <person name="Yang L."/>
            <person name="Zimmer A.D."/>
            <person name="Zhu Q."/>
            <person name="Mitros T."/>
            <person name="Hellsten U."/>
            <person name="Loque D."/>
            <person name="Otillar R."/>
            <person name="Salamov A."/>
            <person name="Schmutz J."/>
            <person name="Shapiro H."/>
            <person name="Lindquist E."/>
            <person name="Lucas S."/>
            <person name="Rokhsar D."/>
            <person name="Grigoriev I.V."/>
        </authorList>
    </citation>
    <scope>NUCLEOTIDE SEQUENCE [LARGE SCALE GENOMIC DNA]</scope>
</reference>
<dbReference type="Proteomes" id="UP000001514">
    <property type="component" value="Unassembled WGS sequence"/>
</dbReference>
<dbReference type="PANTHER" id="PTHR34569:SF2">
    <property type="entry name" value="EXPRESSED PROTEIN"/>
    <property type="match status" value="1"/>
</dbReference>
<accession>D8S061</accession>
<proteinExistence type="predicted"/>
<keyword evidence="2" id="KW-1185">Reference proteome</keyword>
<dbReference type="KEGG" id="smo:SELMODRAFT_416710"/>
<protein>
    <submittedName>
        <fullName evidence="1">Uncharacterized protein</fullName>
    </submittedName>
</protein>
<dbReference type="Gramene" id="EFJ22420">
    <property type="protein sequence ID" value="EFJ22420"/>
    <property type="gene ID" value="SELMODRAFT_416710"/>
</dbReference>
<gene>
    <name evidence="1" type="ORF">SELMODRAFT_416710</name>
</gene>
<dbReference type="PANTHER" id="PTHR34569">
    <property type="entry name" value="EXPRESSED PROTEIN"/>
    <property type="match status" value="1"/>
</dbReference>